<dbReference type="Pfam" id="PF00128">
    <property type="entry name" value="Alpha-amylase"/>
    <property type="match status" value="1"/>
</dbReference>
<dbReference type="InterPro" id="IPR017853">
    <property type="entry name" value="GH"/>
</dbReference>
<evidence type="ECO:0000256" key="7">
    <source>
        <dbReference type="ARBA" id="ARBA00022801"/>
    </source>
</evidence>
<dbReference type="InterPro" id="IPR022409">
    <property type="entry name" value="PKD/Chitinase_dom"/>
</dbReference>
<accession>A0A2M8H4P4</accession>
<dbReference type="GO" id="GO:0005975">
    <property type="term" value="P:carbohydrate metabolic process"/>
    <property type="evidence" value="ECO:0007669"/>
    <property type="project" value="InterPro"/>
</dbReference>
<evidence type="ECO:0000256" key="5">
    <source>
        <dbReference type="ARBA" id="ARBA00017303"/>
    </source>
</evidence>
<gene>
    <name evidence="15" type="ORF">CUC44_19265</name>
</gene>
<dbReference type="CDD" id="cd11317">
    <property type="entry name" value="AmyAc_bac_euk_AmyA"/>
    <property type="match status" value="1"/>
</dbReference>
<dbReference type="InterPro" id="IPR006048">
    <property type="entry name" value="A-amylase/branching_C"/>
</dbReference>
<dbReference type="SMART" id="SM00632">
    <property type="entry name" value="Aamy_C"/>
    <property type="match status" value="1"/>
</dbReference>
<dbReference type="SUPFAM" id="SSF49299">
    <property type="entry name" value="PKD domain"/>
    <property type="match status" value="1"/>
</dbReference>
<evidence type="ECO:0000313" key="15">
    <source>
        <dbReference type="EMBL" id="PJC91480.1"/>
    </source>
</evidence>
<dbReference type="SMART" id="SM00089">
    <property type="entry name" value="PKD"/>
    <property type="match status" value="1"/>
</dbReference>
<dbReference type="GO" id="GO:0016829">
    <property type="term" value="F:lyase activity"/>
    <property type="evidence" value="ECO:0007669"/>
    <property type="project" value="UniProtKB-KW"/>
</dbReference>
<evidence type="ECO:0000256" key="4">
    <source>
        <dbReference type="ARBA" id="ARBA00012595"/>
    </source>
</evidence>
<dbReference type="Pfam" id="PF02806">
    <property type="entry name" value="Alpha-amylase_C"/>
    <property type="match status" value="1"/>
</dbReference>
<keyword evidence="8" id="KW-0106">Calcium</keyword>
<dbReference type="InterPro" id="IPR006047">
    <property type="entry name" value="GH13_cat_dom"/>
</dbReference>
<dbReference type="PRINTS" id="PR00110">
    <property type="entry name" value="ALPHAAMYLASE"/>
</dbReference>
<evidence type="ECO:0000259" key="14">
    <source>
        <dbReference type="PROSITE" id="PS50093"/>
    </source>
</evidence>
<dbReference type="RefSeq" id="WP_100861478.1">
    <property type="nucleotide sequence ID" value="NZ_PGCP01000041.1"/>
</dbReference>
<dbReference type="EC" id="3.2.1.1" evidence="4 12"/>
<comment type="catalytic activity">
    <reaction evidence="1 12">
        <text>Endohydrolysis of (1-&gt;4)-alpha-D-glucosidic linkages in polysaccharides containing three or more (1-&gt;4)-alpha-linked D-glucose units.</text>
        <dbReference type="EC" id="3.2.1.1"/>
    </reaction>
</comment>
<feature type="signal peptide" evidence="13">
    <location>
        <begin position="1"/>
        <end position="24"/>
    </location>
</feature>
<evidence type="ECO:0000256" key="9">
    <source>
        <dbReference type="ARBA" id="ARBA00023277"/>
    </source>
</evidence>
<dbReference type="GO" id="GO:0004556">
    <property type="term" value="F:alpha-amylase activity"/>
    <property type="evidence" value="ECO:0007669"/>
    <property type="project" value="UniProtKB-UniRule"/>
</dbReference>
<comment type="cofactor">
    <cofactor evidence="2">
        <name>Ca(2+)</name>
        <dbReference type="ChEBI" id="CHEBI:29108"/>
    </cofactor>
</comment>
<evidence type="ECO:0000256" key="12">
    <source>
        <dbReference type="RuleBase" id="RU361134"/>
    </source>
</evidence>
<dbReference type="InterPro" id="IPR013780">
    <property type="entry name" value="Glyco_hydro_b"/>
</dbReference>
<dbReference type="PROSITE" id="PS50093">
    <property type="entry name" value="PKD"/>
    <property type="match status" value="1"/>
</dbReference>
<dbReference type="InterPro" id="IPR031319">
    <property type="entry name" value="A-amylase_C"/>
</dbReference>
<evidence type="ECO:0000313" key="16">
    <source>
        <dbReference type="Proteomes" id="UP000232060"/>
    </source>
</evidence>
<dbReference type="Gene3D" id="2.60.40.10">
    <property type="entry name" value="Immunoglobulins"/>
    <property type="match status" value="2"/>
</dbReference>
<dbReference type="SUPFAM" id="SSF51011">
    <property type="entry name" value="Glycosyl hydrolase domain"/>
    <property type="match status" value="1"/>
</dbReference>
<evidence type="ECO:0000256" key="2">
    <source>
        <dbReference type="ARBA" id="ARBA00001913"/>
    </source>
</evidence>
<evidence type="ECO:0000256" key="8">
    <source>
        <dbReference type="ARBA" id="ARBA00022837"/>
    </source>
</evidence>
<dbReference type="AlphaFoldDB" id="A0A2M8H4P4"/>
<keyword evidence="15" id="KW-0456">Lyase</keyword>
<evidence type="ECO:0000256" key="11">
    <source>
        <dbReference type="RuleBase" id="RU003615"/>
    </source>
</evidence>
<keyword evidence="16" id="KW-1185">Reference proteome</keyword>
<dbReference type="Gene3D" id="3.20.20.80">
    <property type="entry name" value="Glycosidases"/>
    <property type="match status" value="1"/>
</dbReference>
<dbReference type="Pfam" id="PF18911">
    <property type="entry name" value="PKD_4"/>
    <property type="match status" value="1"/>
</dbReference>
<comment type="caution">
    <text evidence="15">The sequence shown here is derived from an EMBL/GenBank/DDBJ whole genome shotgun (WGS) entry which is preliminary data.</text>
</comment>
<dbReference type="EMBL" id="PGCP01000041">
    <property type="protein sequence ID" value="PJC91480.1"/>
    <property type="molecule type" value="Genomic_DNA"/>
</dbReference>
<dbReference type="OrthoDB" id="9805159at2"/>
<keyword evidence="7 12" id="KW-0378">Hydrolase</keyword>
<reference evidence="15 16" key="1">
    <citation type="submission" date="2017-11" db="EMBL/GenBank/DDBJ databases">
        <title>Draft genome sequence of environmental isolate Aeromonas lusitania sp. nov. MDC 2473.</title>
        <authorList>
            <person name="Colston S.M."/>
            <person name="Navarro A."/>
            <person name="Martinez-Murcia A.J."/>
            <person name="Graf J."/>
        </authorList>
    </citation>
    <scope>NUCLEOTIDE SEQUENCE [LARGE SCALE GENOMIC DNA]</scope>
    <source>
        <strain evidence="15 16">MDC 2473</strain>
    </source>
</reference>
<dbReference type="InterPro" id="IPR006046">
    <property type="entry name" value="Alpha_amylase"/>
</dbReference>
<protein>
    <recommendedName>
        <fullName evidence="5 12">Alpha-amylase</fullName>
        <ecNumber evidence="4 12">3.2.1.1</ecNumber>
    </recommendedName>
</protein>
<feature type="chain" id="PRO_5014792609" description="Alpha-amylase" evidence="13">
    <location>
        <begin position="25"/>
        <end position="858"/>
    </location>
</feature>
<proteinExistence type="inferred from homology"/>
<keyword evidence="13" id="KW-0732">Signal</keyword>
<keyword evidence="10 12" id="KW-0326">Glycosidase</keyword>
<comment type="similarity">
    <text evidence="3 11">Belongs to the glycosyl hydrolase 13 family.</text>
</comment>
<evidence type="ECO:0000256" key="13">
    <source>
        <dbReference type="SAM" id="SignalP"/>
    </source>
</evidence>
<dbReference type="InterPro" id="IPR000601">
    <property type="entry name" value="PKD_dom"/>
</dbReference>
<dbReference type="InterPro" id="IPR035986">
    <property type="entry name" value="PKD_dom_sf"/>
</dbReference>
<sequence length="858" mass="91674">MHNTLFRTALLAAALGAFSQAASAEGVMVHLFQWKFNDVANECETVLGPKGFGGVQITPPAEHKQGSEYWWTVYQPVSFKNFNSFGGSEAELKSMIARCNAAGVKIYADAVFNQLASGSGSATGGGSYNSGQFQYPQFGYNDFHHSGDITNYGDSNNVWNGALYGMPDLNTGSAYVQDQIATYMKTLLGWGVAGFRIDAAKHMAPSEVKAILDKAGSPKAYLEVIGAGGESADIQPNRYTYIDRVTDFKYGTDLAANFNGQIKNLKTLGESWGLLPSDKSFIFVVNHDRERGHGGGGMLTFMNGARYELANVFMMAWPYGWKQLMSGYRFADMGKYETDKGAPASTPCSDSQWNCEQRRPQIMNMALFHNRTEGTAVSNWWDNGNNQVAFSRGDKGFVAINNESGSLVASIPTGLPAGEYCNILAGSDYCSGAYITVDASGKASLNLVGMKAAAILAGCTKTSPCGGTTLPGNKFSSLNIRGTHNAWGNTPMTVDANRIWSATVTFSGTGDATGAQRFKFDVFGNWTENYGDNEGDGIADKGSSKDILFSGAGQYRVALKESDLSYSLTPLASNQAPVAAISPKSINAKLGESLVFDASASSDDVGVTSYAWSTGGSGKTETVLFDTLGTRTVTVTVTDAEGLTASASATVNVTDSNGAYASVLPTLHLRGTPNGWGSLAMTLVADNQWEALVSFDGQANQRFKFDVKGDWSQNYGDNNKDGVAELAGNDILTTVIGQYRVRFNDQTLAYSLTPISVGYAKTFPSLNLRGTPNNWGSTPMTLVADHLWQASVTFTGAGDASGAQRFKFDVKGDWTQNYGDSNKDGVAEQTGADITTSVVGAYLVRFNDQTLAYSLSAQ</sequence>
<name>A0A2M8H4P4_9GAMM</name>
<feature type="domain" description="PKD" evidence="14">
    <location>
        <begin position="577"/>
        <end position="660"/>
    </location>
</feature>
<keyword evidence="9 12" id="KW-0119">Carbohydrate metabolism</keyword>
<dbReference type="SMART" id="SM00642">
    <property type="entry name" value="Aamy"/>
    <property type="match status" value="1"/>
</dbReference>
<dbReference type="SUPFAM" id="SSF51445">
    <property type="entry name" value="(Trans)glycosidases"/>
    <property type="match status" value="1"/>
</dbReference>
<dbReference type="Gene3D" id="2.60.40.1180">
    <property type="entry name" value="Golgi alpha-mannosidase II"/>
    <property type="match status" value="1"/>
</dbReference>
<dbReference type="Proteomes" id="UP000232060">
    <property type="component" value="Unassembled WGS sequence"/>
</dbReference>
<dbReference type="PANTHER" id="PTHR43447">
    <property type="entry name" value="ALPHA-AMYLASE"/>
    <property type="match status" value="1"/>
</dbReference>
<organism evidence="15 16">
    <name type="scientific">Aeromonas lusitana</name>
    <dbReference type="NCBI Taxonomy" id="931529"/>
    <lineage>
        <taxon>Bacteria</taxon>
        <taxon>Pseudomonadati</taxon>
        <taxon>Pseudomonadota</taxon>
        <taxon>Gammaproteobacteria</taxon>
        <taxon>Aeromonadales</taxon>
        <taxon>Aeromonadaceae</taxon>
        <taxon>Aeromonas</taxon>
    </lineage>
</organism>
<evidence type="ECO:0000256" key="1">
    <source>
        <dbReference type="ARBA" id="ARBA00000548"/>
    </source>
</evidence>
<evidence type="ECO:0000256" key="3">
    <source>
        <dbReference type="ARBA" id="ARBA00008061"/>
    </source>
</evidence>
<dbReference type="InterPro" id="IPR013783">
    <property type="entry name" value="Ig-like_fold"/>
</dbReference>
<evidence type="ECO:0000256" key="6">
    <source>
        <dbReference type="ARBA" id="ARBA00022723"/>
    </source>
</evidence>
<dbReference type="GO" id="GO:0046872">
    <property type="term" value="F:metal ion binding"/>
    <property type="evidence" value="ECO:0007669"/>
    <property type="project" value="UniProtKB-KW"/>
</dbReference>
<keyword evidence="6" id="KW-0479">Metal-binding</keyword>
<evidence type="ECO:0000256" key="10">
    <source>
        <dbReference type="ARBA" id="ARBA00023295"/>
    </source>
</evidence>